<feature type="domain" description="Connexin N-terminal" evidence="7">
    <location>
        <begin position="42"/>
        <end position="75"/>
    </location>
</feature>
<dbReference type="SMART" id="SM01089">
    <property type="entry name" value="Connexin_CCC"/>
    <property type="match status" value="1"/>
</dbReference>
<keyword evidence="10" id="KW-1185">Reference proteome</keyword>
<comment type="subcellular location">
    <subcellularLocation>
        <location evidence="1">Cell membrane</location>
        <topology evidence="1">Multi-pass membrane protein</topology>
    </subcellularLocation>
</comment>
<keyword evidence="3 6" id="KW-0812">Transmembrane</keyword>
<name>A0ABN7SL90_OIKDI</name>
<dbReference type="Pfam" id="PF00029">
    <property type="entry name" value="Connexin"/>
    <property type="match status" value="1"/>
</dbReference>
<evidence type="ECO:0000256" key="5">
    <source>
        <dbReference type="ARBA" id="ARBA00023136"/>
    </source>
</evidence>
<gene>
    <name evidence="9" type="ORF">OKIOD_LOCUS9115</name>
</gene>
<accession>A0ABN7SL90</accession>
<dbReference type="InterPro" id="IPR038359">
    <property type="entry name" value="Connexin_N_sf"/>
</dbReference>
<evidence type="ECO:0000313" key="10">
    <source>
        <dbReference type="Proteomes" id="UP001158576"/>
    </source>
</evidence>
<protein>
    <submittedName>
        <fullName evidence="9">Oidioi.mRNA.OKI2018_I69.chr1.g350.t1.cds</fullName>
    </submittedName>
</protein>
<evidence type="ECO:0000256" key="3">
    <source>
        <dbReference type="ARBA" id="ARBA00022692"/>
    </source>
</evidence>
<evidence type="ECO:0000259" key="8">
    <source>
        <dbReference type="SMART" id="SM01089"/>
    </source>
</evidence>
<proteinExistence type="predicted"/>
<keyword evidence="4 6" id="KW-1133">Transmembrane helix</keyword>
<dbReference type="PANTHER" id="PTHR11984">
    <property type="entry name" value="CONNEXIN"/>
    <property type="match status" value="1"/>
</dbReference>
<feature type="domain" description="Connexin cysteine-rich" evidence="8">
    <location>
        <begin position="170"/>
        <end position="255"/>
    </location>
</feature>
<dbReference type="Proteomes" id="UP001158576">
    <property type="component" value="Chromosome 1"/>
</dbReference>
<keyword evidence="2" id="KW-1003">Cell membrane</keyword>
<evidence type="ECO:0000256" key="4">
    <source>
        <dbReference type="ARBA" id="ARBA00022989"/>
    </source>
</evidence>
<feature type="transmembrane region" description="Helical" evidence="6">
    <location>
        <begin position="159"/>
        <end position="181"/>
    </location>
</feature>
<keyword evidence="5 6" id="KW-0472">Membrane</keyword>
<dbReference type="Gene3D" id="1.20.1440.80">
    <property type="entry name" value="Gap junction channel protein cysteine-rich domain"/>
    <property type="match status" value="1"/>
</dbReference>
<organism evidence="9 10">
    <name type="scientific">Oikopleura dioica</name>
    <name type="common">Tunicate</name>
    <dbReference type="NCBI Taxonomy" id="34765"/>
    <lineage>
        <taxon>Eukaryota</taxon>
        <taxon>Metazoa</taxon>
        <taxon>Chordata</taxon>
        <taxon>Tunicata</taxon>
        <taxon>Appendicularia</taxon>
        <taxon>Copelata</taxon>
        <taxon>Oikopleuridae</taxon>
        <taxon>Oikopleura</taxon>
    </lineage>
</organism>
<feature type="transmembrane region" description="Helical" evidence="6">
    <location>
        <begin position="233"/>
        <end position="256"/>
    </location>
</feature>
<evidence type="ECO:0000256" key="2">
    <source>
        <dbReference type="ARBA" id="ARBA00022475"/>
    </source>
</evidence>
<dbReference type="InterPro" id="IPR000500">
    <property type="entry name" value="Connexin"/>
</dbReference>
<dbReference type="SMART" id="SM00037">
    <property type="entry name" value="CNX"/>
    <property type="match status" value="1"/>
</dbReference>
<dbReference type="InterPro" id="IPR019570">
    <property type="entry name" value="Connexin_CCC"/>
</dbReference>
<evidence type="ECO:0000256" key="1">
    <source>
        <dbReference type="ARBA" id="ARBA00004651"/>
    </source>
</evidence>
<dbReference type="InterPro" id="IPR013092">
    <property type="entry name" value="Connexin_N"/>
</dbReference>
<reference evidence="9 10" key="1">
    <citation type="submission" date="2021-04" db="EMBL/GenBank/DDBJ databases">
        <authorList>
            <person name="Bliznina A."/>
        </authorList>
    </citation>
    <scope>NUCLEOTIDE SEQUENCE [LARGE SCALE GENOMIC DNA]</scope>
</reference>
<sequence length="279" mass="32362">MSFEVLAGISEKLLKYSTPFGHMWNALTFLCRLLPATTIGDNVYGDEMSDFDCVTTQPGCPQMCYNLFAPMSHVRYWSLHILFLSFPPLIFSFIVANHSATYAAIKSRYDDKKNNSDYTGSEQYTKDFAYLNKMKKKTRKDLVEETTVEVVWSPSLRRWYVIQSFAKMLLEIFGLVGLYYLQVQQTKTTNLLKVWVVPQRYLCTFGADVQNYACSQDKEVPCWVSRPWEKTIFLLYMLSMGLVAIIVIMLDLGYTLNKITTKRLRRRKQRKALLEAATE</sequence>
<dbReference type="PRINTS" id="PR00206">
    <property type="entry name" value="CONNEXIN"/>
</dbReference>
<dbReference type="PANTHER" id="PTHR11984:SF53">
    <property type="entry name" value="GAP JUNCTION PROTEIN"/>
    <property type="match status" value="1"/>
</dbReference>
<evidence type="ECO:0000313" key="9">
    <source>
        <dbReference type="EMBL" id="CAG5102543.1"/>
    </source>
</evidence>
<dbReference type="EMBL" id="OU015566">
    <property type="protein sequence ID" value="CAG5102543.1"/>
    <property type="molecule type" value="Genomic_DNA"/>
</dbReference>
<evidence type="ECO:0000259" key="7">
    <source>
        <dbReference type="SMART" id="SM00037"/>
    </source>
</evidence>
<feature type="transmembrane region" description="Helical" evidence="6">
    <location>
        <begin position="76"/>
        <end position="96"/>
    </location>
</feature>
<evidence type="ECO:0000256" key="6">
    <source>
        <dbReference type="SAM" id="Phobius"/>
    </source>
</evidence>